<keyword evidence="3 6" id="KW-0238">DNA-binding</keyword>
<name>A0A1M6BE10_9ACTN</name>
<dbReference type="AlphaFoldDB" id="A0A1M6BE10"/>
<reference evidence="6 7" key="1">
    <citation type="submission" date="2016-11" db="EMBL/GenBank/DDBJ databases">
        <authorList>
            <person name="Jaros S."/>
            <person name="Januszkiewicz K."/>
            <person name="Wedrychowicz H."/>
        </authorList>
    </citation>
    <scope>NUCLEOTIDE SEQUENCE [LARGE SCALE GENOMIC DNA]</scope>
    <source>
        <strain evidence="6 7">CGMCC 4.5723</strain>
    </source>
</reference>
<dbReference type="InterPro" id="IPR036388">
    <property type="entry name" value="WH-like_DNA-bd_sf"/>
</dbReference>
<keyword evidence="2" id="KW-0805">Transcription regulation</keyword>
<evidence type="ECO:0000313" key="7">
    <source>
        <dbReference type="Proteomes" id="UP000184452"/>
    </source>
</evidence>
<dbReference type="InterPro" id="IPR005119">
    <property type="entry name" value="LysR_subst-bd"/>
</dbReference>
<dbReference type="GO" id="GO:0003677">
    <property type="term" value="F:DNA binding"/>
    <property type="evidence" value="ECO:0007669"/>
    <property type="project" value="UniProtKB-KW"/>
</dbReference>
<dbReference type="GO" id="GO:0032993">
    <property type="term" value="C:protein-DNA complex"/>
    <property type="evidence" value="ECO:0007669"/>
    <property type="project" value="TreeGrafter"/>
</dbReference>
<evidence type="ECO:0000259" key="5">
    <source>
        <dbReference type="PROSITE" id="PS50931"/>
    </source>
</evidence>
<dbReference type="SUPFAM" id="SSF53850">
    <property type="entry name" value="Periplasmic binding protein-like II"/>
    <property type="match status" value="1"/>
</dbReference>
<keyword evidence="7" id="KW-1185">Reference proteome</keyword>
<proteinExistence type="inferred from homology"/>
<accession>A0A1M6BE10</accession>
<dbReference type="Proteomes" id="UP000184452">
    <property type="component" value="Unassembled WGS sequence"/>
</dbReference>
<dbReference type="Gene3D" id="3.40.190.290">
    <property type="match status" value="1"/>
</dbReference>
<evidence type="ECO:0000256" key="1">
    <source>
        <dbReference type="ARBA" id="ARBA00009437"/>
    </source>
</evidence>
<organism evidence="6 7">
    <name type="scientific">Nocardiopsis flavescens</name>
    <dbReference type="NCBI Taxonomy" id="758803"/>
    <lineage>
        <taxon>Bacteria</taxon>
        <taxon>Bacillati</taxon>
        <taxon>Actinomycetota</taxon>
        <taxon>Actinomycetes</taxon>
        <taxon>Streptosporangiales</taxon>
        <taxon>Nocardiopsidaceae</taxon>
        <taxon>Nocardiopsis</taxon>
    </lineage>
</organism>
<dbReference type="OrthoDB" id="3181812at2"/>
<gene>
    <name evidence="6" type="ORF">SAMN05421803_101309</name>
</gene>
<dbReference type="PRINTS" id="PR00039">
    <property type="entry name" value="HTHLYSR"/>
</dbReference>
<dbReference type="FunFam" id="1.10.10.10:FF:000001">
    <property type="entry name" value="LysR family transcriptional regulator"/>
    <property type="match status" value="1"/>
</dbReference>
<comment type="similarity">
    <text evidence="1">Belongs to the LysR transcriptional regulatory family.</text>
</comment>
<evidence type="ECO:0000256" key="2">
    <source>
        <dbReference type="ARBA" id="ARBA00023015"/>
    </source>
</evidence>
<dbReference type="InterPro" id="IPR000847">
    <property type="entry name" value="LysR_HTH_N"/>
</dbReference>
<dbReference type="Pfam" id="PF00126">
    <property type="entry name" value="HTH_1"/>
    <property type="match status" value="1"/>
</dbReference>
<dbReference type="InterPro" id="IPR036390">
    <property type="entry name" value="WH_DNA-bd_sf"/>
</dbReference>
<dbReference type="PANTHER" id="PTHR30346">
    <property type="entry name" value="TRANSCRIPTIONAL DUAL REGULATOR HCAR-RELATED"/>
    <property type="match status" value="1"/>
</dbReference>
<dbReference type="GO" id="GO:0003700">
    <property type="term" value="F:DNA-binding transcription factor activity"/>
    <property type="evidence" value="ECO:0007669"/>
    <property type="project" value="InterPro"/>
</dbReference>
<sequence>MESEDADRVTRLLAPRLHMLAALARTEHVTRAAEVLGMPQPTLSRAIARLQEDTGLTLVERTGRGVRLTRAGRLLLPHVERALADLARGVGELTDADRGRVGLTFLPTLGVEVVPALLRDFRRARPDVRFTLVQEPWADSLRRLAAGGADLALTSPLPADPLLESTVLHTQALRLVVPEHHRLAAAGRAVALAEVAGEEFVLLKPGRGVRHLTDLITDRAALTPKVAFEADDIATARGLAGAGLGVTVLPARPRGPLPGTVELALSDPGAVRPIGVVHPARGSGGGYTPPAVATFLEHVRRHGPRLIPDLTG</sequence>
<feature type="domain" description="HTH lysR-type" evidence="5">
    <location>
        <begin position="12"/>
        <end position="69"/>
    </location>
</feature>
<dbReference type="Gene3D" id="1.10.10.10">
    <property type="entry name" value="Winged helix-like DNA-binding domain superfamily/Winged helix DNA-binding domain"/>
    <property type="match status" value="1"/>
</dbReference>
<keyword evidence="4" id="KW-0804">Transcription</keyword>
<dbReference type="PROSITE" id="PS50931">
    <property type="entry name" value="HTH_LYSR"/>
    <property type="match status" value="1"/>
</dbReference>
<dbReference type="PANTHER" id="PTHR30346:SF28">
    <property type="entry name" value="HTH-TYPE TRANSCRIPTIONAL REGULATOR CYNR"/>
    <property type="match status" value="1"/>
</dbReference>
<evidence type="ECO:0000256" key="4">
    <source>
        <dbReference type="ARBA" id="ARBA00023163"/>
    </source>
</evidence>
<evidence type="ECO:0000313" key="6">
    <source>
        <dbReference type="EMBL" id="SHI46798.1"/>
    </source>
</evidence>
<dbReference type="STRING" id="758803.SAMN05421803_101309"/>
<dbReference type="RefSeq" id="WP_073374125.1">
    <property type="nucleotide sequence ID" value="NZ_FQZK01000001.1"/>
</dbReference>
<dbReference type="Pfam" id="PF03466">
    <property type="entry name" value="LysR_substrate"/>
    <property type="match status" value="1"/>
</dbReference>
<evidence type="ECO:0000256" key="3">
    <source>
        <dbReference type="ARBA" id="ARBA00023125"/>
    </source>
</evidence>
<dbReference type="SUPFAM" id="SSF46785">
    <property type="entry name" value="Winged helix' DNA-binding domain"/>
    <property type="match status" value="1"/>
</dbReference>
<protein>
    <submittedName>
        <fullName evidence="6">DNA-binding transcriptional regulator, LysR family</fullName>
    </submittedName>
</protein>
<dbReference type="EMBL" id="FQZK01000001">
    <property type="protein sequence ID" value="SHI46798.1"/>
    <property type="molecule type" value="Genomic_DNA"/>
</dbReference>